<protein>
    <submittedName>
        <fullName evidence="1">Uncharacterized protein</fullName>
    </submittedName>
</protein>
<sequence length="157" mass="18710">MNLSSTIEVNNIFLKEGYLKELIKSDFISFKIDQEDALKHTIGHYKINLRLKYPQRLYSLFNKPIMQMYGYLKNNDQFCLYILIEMDSMSDINGLIDLLGMPWNVSEKDYNLGDFDMLLWEKNKYDISLMRHFEEYNQNTKLLRISNIPANELLYSP</sequence>
<reference evidence="1 2" key="1">
    <citation type="submission" date="2020-08" db="EMBL/GenBank/DDBJ databases">
        <title>Genomic Encyclopedia of Type Strains, Phase IV (KMG-V): Genome sequencing to study the core and pangenomes of soil and plant-associated prokaryotes.</title>
        <authorList>
            <person name="Whitman W."/>
        </authorList>
    </citation>
    <scope>NUCLEOTIDE SEQUENCE [LARGE SCALE GENOMIC DNA]</scope>
    <source>
        <strain evidence="1 2">ANJLi2</strain>
    </source>
</reference>
<dbReference type="EMBL" id="JACHCB010000014">
    <property type="protein sequence ID" value="MBB6111797.1"/>
    <property type="molecule type" value="Genomic_DNA"/>
</dbReference>
<dbReference type="Proteomes" id="UP000541583">
    <property type="component" value="Unassembled WGS sequence"/>
</dbReference>
<comment type="caution">
    <text evidence="1">The sequence shown here is derived from an EMBL/GenBank/DDBJ whole genome shotgun (WGS) entry which is preliminary data.</text>
</comment>
<accession>A0ABR6PPU4</accession>
<name>A0ABR6PPU4_9SPHI</name>
<organism evidence="1 2">
    <name type="scientific">Mucilaginibacter lappiensis</name>
    <dbReference type="NCBI Taxonomy" id="354630"/>
    <lineage>
        <taxon>Bacteria</taxon>
        <taxon>Pseudomonadati</taxon>
        <taxon>Bacteroidota</taxon>
        <taxon>Sphingobacteriia</taxon>
        <taxon>Sphingobacteriales</taxon>
        <taxon>Sphingobacteriaceae</taxon>
        <taxon>Mucilaginibacter</taxon>
    </lineage>
</organism>
<evidence type="ECO:0000313" key="2">
    <source>
        <dbReference type="Proteomes" id="UP000541583"/>
    </source>
</evidence>
<proteinExistence type="predicted"/>
<keyword evidence="2" id="KW-1185">Reference proteome</keyword>
<evidence type="ECO:0000313" key="1">
    <source>
        <dbReference type="EMBL" id="MBB6111797.1"/>
    </source>
</evidence>
<dbReference type="RefSeq" id="WP_139332381.1">
    <property type="nucleotide sequence ID" value="NZ_FTMG01000014.1"/>
</dbReference>
<gene>
    <name evidence="1" type="ORF">HDF23_004569</name>
</gene>